<dbReference type="CDD" id="cd07040">
    <property type="entry name" value="HP"/>
    <property type="match status" value="1"/>
</dbReference>
<dbReference type="PANTHER" id="PTHR48100">
    <property type="entry name" value="BROAD-SPECIFICITY PHOSPHATASE YOR283W-RELATED"/>
    <property type="match status" value="1"/>
</dbReference>
<dbReference type="AlphaFoldDB" id="A0A382BTM8"/>
<protein>
    <recommendedName>
        <fullName evidence="2">Histidine phosphatase family protein</fullName>
    </recommendedName>
</protein>
<evidence type="ECO:0000313" key="1">
    <source>
        <dbReference type="EMBL" id="SVB16567.1"/>
    </source>
</evidence>
<dbReference type="Gene3D" id="3.40.50.1240">
    <property type="entry name" value="Phosphoglycerate mutase-like"/>
    <property type="match status" value="1"/>
</dbReference>
<feature type="non-terminal residue" evidence="1">
    <location>
        <position position="1"/>
    </location>
</feature>
<accession>A0A382BTM8</accession>
<sequence length="148" mass="17694">REQACKTSEKLNDIEFNFVICSPLSRALQTYEIIFSKRNLKLYINPLMREHVVHSCDIGKQPKELQFKFPNIDFGNLEKYWWNNGIKIQENKIIFEKINDLNLRIKKFKKLIGNLKEKRVAIIGHGTFFSKIIDYYLNNCEYEILKFN</sequence>
<reference evidence="1" key="1">
    <citation type="submission" date="2018-05" db="EMBL/GenBank/DDBJ databases">
        <authorList>
            <person name="Lanie J.A."/>
            <person name="Ng W.-L."/>
            <person name="Kazmierczak K.M."/>
            <person name="Andrzejewski T.M."/>
            <person name="Davidsen T.M."/>
            <person name="Wayne K.J."/>
            <person name="Tettelin H."/>
            <person name="Glass J.I."/>
            <person name="Rusch D."/>
            <person name="Podicherti R."/>
            <person name="Tsui H.-C.T."/>
            <person name="Winkler M.E."/>
        </authorList>
    </citation>
    <scope>NUCLEOTIDE SEQUENCE</scope>
</reference>
<dbReference type="GO" id="GO:0005737">
    <property type="term" value="C:cytoplasm"/>
    <property type="evidence" value="ECO:0007669"/>
    <property type="project" value="TreeGrafter"/>
</dbReference>
<dbReference type="EMBL" id="UINC01031086">
    <property type="protein sequence ID" value="SVB16567.1"/>
    <property type="molecule type" value="Genomic_DNA"/>
</dbReference>
<dbReference type="GO" id="GO:0016791">
    <property type="term" value="F:phosphatase activity"/>
    <property type="evidence" value="ECO:0007669"/>
    <property type="project" value="TreeGrafter"/>
</dbReference>
<evidence type="ECO:0008006" key="2">
    <source>
        <dbReference type="Google" id="ProtNLM"/>
    </source>
</evidence>
<gene>
    <name evidence="1" type="ORF">METZ01_LOCUS169421</name>
</gene>
<proteinExistence type="predicted"/>
<dbReference type="InterPro" id="IPR013078">
    <property type="entry name" value="His_Pase_superF_clade-1"/>
</dbReference>
<dbReference type="InterPro" id="IPR050275">
    <property type="entry name" value="PGM_Phosphatase"/>
</dbReference>
<name>A0A382BTM8_9ZZZZ</name>
<dbReference type="SUPFAM" id="SSF53254">
    <property type="entry name" value="Phosphoglycerate mutase-like"/>
    <property type="match status" value="1"/>
</dbReference>
<dbReference type="PANTHER" id="PTHR48100:SF1">
    <property type="entry name" value="HISTIDINE PHOSPHATASE FAMILY PROTEIN-RELATED"/>
    <property type="match status" value="1"/>
</dbReference>
<dbReference type="InterPro" id="IPR029033">
    <property type="entry name" value="His_PPase_superfam"/>
</dbReference>
<dbReference type="Pfam" id="PF00300">
    <property type="entry name" value="His_Phos_1"/>
    <property type="match status" value="1"/>
</dbReference>
<organism evidence="1">
    <name type="scientific">marine metagenome</name>
    <dbReference type="NCBI Taxonomy" id="408172"/>
    <lineage>
        <taxon>unclassified sequences</taxon>
        <taxon>metagenomes</taxon>
        <taxon>ecological metagenomes</taxon>
    </lineage>
</organism>